<protein>
    <submittedName>
        <fullName evidence="1">Uncharacterized protein</fullName>
    </submittedName>
</protein>
<evidence type="ECO:0000313" key="2">
    <source>
        <dbReference type="Proteomes" id="UP000502677"/>
    </source>
</evidence>
<reference evidence="1 2" key="1">
    <citation type="submission" date="2020-03" db="EMBL/GenBank/DDBJ databases">
        <title>Leucobacter sp. nov., isolated from beetles.</title>
        <authorList>
            <person name="Hyun D.-W."/>
            <person name="Bae J.-W."/>
        </authorList>
    </citation>
    <scope>NUCLEOTIDE SEQUENCE [LARGE SCALE GENOMIC DNA]</scope>
    <source>
        <strain evidence="1 2">HDW9C</strain>
    </source>
</reference>
<name>A0A6G7XI88_9MICO</name>
<proteinExistence type="predicted"/>
<dbReference type="RefSeq" id="WP_166292496.1">
    <property type="nucleotide sequence ID" value="NZ_CP049863.1"/>
</dbReference>
<accession>A0A6G7XI88</accession>
<dbReference type="AlphaFoldDB" id="A0A6G7XI88"/>
<organism evidence="1 2">
    <name type="scientific">Leucobacter viscericola</name>
    <dbReference type="NCBI Taxonomy" id="2714935"/>
    <lineage>
        <taxon>Bacteria</taxon>
        <taxon>Bacillati</taxon>
        <taxon>Actinomycetota</taxon>
        <taxon>Actinomycetes</taxon>
        <taxon>Micrococcales</taxon>
        <taxon>Microbacteriaceae</taxon>
        <taxon>Leucobacter</taxon>
    </lineage>
</organism>
<evidence type="ECO:0000313" key="1">
    <source>
        <dbReference type="EMBL" id="QIK64159.1"/>
    </source>
</evidence>
<dbReference type="KEGG" id="lvi:G7068_13835"/>
<gene>
    <name evidence="1" type="ORF">G7068_13835</name>
</gene>
<dbReference type="Proteomes" id="UP000502677">
    <property type="component" value="Chromosome"/>
</dbReference>
<sequence>MDRYEHPTLGVVLYTVSETGFYNSASVLRDVDKAQREDGTPLTTDEYLQLNADLKAAKVI</sequence>
<dbReference type="EMBL" id="CP049863">
    <property type="protein sequence ID" value="QIK64159.1"/>
    <property type="molecule type" value="Genomic_DNA"/>
</dbReference>
<keyword evidence="2" id="KW-1185">Reference proteome</keyword>